<comment type="similarity">
    <text evidence="2">Belongs to the TonB family.</text>
</comment>
<comment type="caution">
    <text evidence="13">The sequence shown here is derived from an EMBL/GenBank/DDBJ whole genome shotgun (WGS) entry which is preliminary data.</text>
</comment>
<keyword evidence="5" id="KW-0997">Cell inner membrane</keyword>
<gene>
    <name evidence="13" type="ORF">ACFQ1E_03110</name>
</gene>
<evidence type="ECO:0000256" key="9">
    <source>
        <dbReference type="ARBA" id="ARBA00023136"/>
    </source>
</evidence>
<accession>A0ABW3H7C6</accession>
<evidence type="ECO:0000313" key="13">
    <source>
        <dbReference type="EMBL" id="MFD0945322.1"/>
    </source>
</evidence>
<feature type="compositionally biased region" description="Low complexity" evidence="10">
    <location>
        <begin position="89"/>
        <end position="98"/>
    </location>
</feature>
<evidence type="ECO:0000256" key="8">
    <source>
        <dbReference type="ARBA" id="ARBA00022989"/>
    </source>
</evidence>
<feature type="transmembrane region" description="Helical" evidence="11">
    <location>
        <begin position="17"/>
        <end position="36"/>
    </location>
</feature>
<dbReference type="PROSITE" id="PS52015">
    <property type="entry name" value="TONB_CTD"/>
    <property type="match status" value="1"/>
</dbReference>
<keyword evidence="14" id="KW-1185">Reference proteome</keyword>
<dbReference type="Proteomes" id="UP001596977">
    <property type="component" value="Unassembled WGS sequence"/>
</dbReference>
<evidence type="ECO:0000256" key="2">
    <source>
        <dbReference type="ARBA" id="ARBA00006555"/>
    </source>
</evidence>
<dbReference type="Pfam" id="PF03544">
    <property type="entry name" value="TonB_C"/>
    <property type="match status" value="1"/>
</dbReference>
<protein>
    <submittedName>
        <fullName evidence="13">TonB family protein</fullName>
    </submittedName>
</protein>
<dbReference type="RefSeq" id="WP_264942433.1">
    <property type="nucleotide sequence ID" value="NZ_JAPDRA010000001.1"/>
</dbReference>
<evidence type="ECO:0000256" key="3">
    <source>
        <dbReference type="ARBA" id="ARBA00022448"/>
    </source>
</evidence>
<name>A0ABW3H7C6_9SPHN</name>
<evidence type="ECO:0000256" key="1">
    <source>
        <dbReference type="ARBA" id="ARBA00004383"/>
    </source>
</evidence>
<keyword evidence="8 11" id="KW-1133">Transmembrane helix</keyword>
<evidence type="ECO:0000256" key="11">
    <source>
        <dbReference type="SAM" id="Phobius"/>
    </source>
</evidence>
<keyword evidence="9 11" id="KW-0472">Membrane</keyword>
<organism evidence="13 14">
    <name type="scientific">Sphingomonas canadensis</name>
    <dbReference type="NCBI Taxonomy" id="1219257"/>
    <lineage>
        <taxon>Bacteria</taxon>
        <taxon>Pseudomonadati</taxon>
        <taxon>Pseudomonadota</taxon>
        <taxon>Alphaproteobacteria</taxon>
        <taxon>Sphingomonadales</taxon>
        <taxon>Sphingomonadaceae</taxon>
        <taxon>Sphingomonas</taxon>
    </lineage>
</organism>
<evidence type="ECO:0000256" key="10">
    <source>
        <dbReference type="SAM" id="MobiDB-lite"/>
    </source>
</evidence>
<sequence length="224" mass="24506">MYADRPAYHANAASRPVSLGASLLISGGIVAALIFVSPDMVKKLPATVLKTYNVREVPPPDPVPVEDKQLPDKVIESRVYTPPVEVKTAADPTPATATSDRPIEAAPIVSGTADTGATRPIETPPPVLPLMPAQQDPRFARDFQPKYPPSEIRGQREGSVTVRVRIGTDGRVKEVRQVSATNDAFFEATRLQAIEKWRFKPATRGGVAEESWRNMSVRFRLKDL</sequence>
<reference evidence="14" key="1">
    <citation type="journal article" date="2019" name="Int. J. Syst. Evol. Microbiol.">
        <title>The Global Catalogue of Microorganisms (GCM) 10K type strain sequencing project: providing services to taxonomists for standard genome sequencing and annotation.</title>
        <authorList>
            <consortium name="The Broad Institute Genomics Platform"/>
            <consortium name="The Broad Institute Genome Sequencing Center for Infectious Disease"/>
            <person name="Wu L."/>
            <person name="Ma J."/>
        </authorList>
    </citation>
    <scope>NUCLEOTIDE SEQUENCE [LARGE SCALE GENOMIC DNA]</scope>
    <source>
        <strain evidence="14">CCUG 62982</strain>
    </source>
</reference>
<dbReference type="NCBIfam" id="TIGR01352">
    <property type="entry name" value="tonB_Cterm"/>
    <property type="match status" value="1"/>
</dbReference>
<keyword evidence="7" id="KW-0653">Protein transport</keyword>
<dbReference type="PANTHER" id="PTHR33446">
    <property type="entry name" value="PROTEIN TONB-RELATED"/>
    <property type="match status" value="1"/>
</dbReference>
<evidence type="ECO:0000256" key="7">
    <source>
        <dbReference type="ARBA" id="ARBA00022927"/>
    </source>
</evidence>
<dbReference type="Gene3D" id="3.30.1150.10">
    <property type="match status" value="1"/>
</dbReference>
<keyword evidence="3" id="KW-0813">Transport</keyword>
<keyword evidence="4" id="KW-1003">Cell membrane</keyword>
<dbReference type="InterPro" id="IPR051045">
    <property type="entry name" value="TonB-dependent_transducer"/>
</dbReference>
<evidence type="ECO:0000313" key="14">
    <source>
        <dbReference type="Proteomes" id="UP001596977"/>
    </source>
</evidence>
<dbReference type="EMBL" id="JBHTJG010000001">
    <property type="protein sequence ID" value="MFD0945322.1"/>
    <property type="molecule type" value="Genomic_DNA"/>
</dbReference>
<evidence type="ECO:0000256" key="5">
    <source>
        <dbReference type="ARBA" id="ARBA00022519"/>
    </source>
</evidence>
<dbReference type="InterPro" id="IPR006260">
    <property type="entry name" value="TonB/TolA_C"/>
</dbReference>
<dbReference type="SUPFAM" id="SSF74653">
    <property type="entry name" value="TolA/TonB C-terminal domain"/>
    <property type="match status" value="1"/>
</dbReference>
<evidence type="ECO:0000256" key="6">
    <source>
        <dbReference type="ARBA" id="ARBA00022692"/>
    </source>
</evidence>
<comment type="subcellular location">
    <subcellularLocation>
        <location evidence="1">Cell inner membrane</location>
        <topology evidence="1">Single-pass membrane protein</topology>
        <orientation evidence="1">Periplasmic side</orientation>
    </subcellularLocation>
</comment>
<keyword evidence="6 11" id="KW-0812">Transmembrane</keyword>
<proteinExistence type="inferred from homology"/>
<evidence type="ECO:0000256" key="4">
    <source>
        <dbReference type="ARBA" id="ARBA00022475"/>
    </source>
</evidence>
<evidence type="ECO:0000259" key="12">
    <source>
        <dbReference type="PROSITE" id="PS52015"/>
    </source>
</evidence>
<feature type="region of interest" description="Disordered" evidence="10">
    <location>
        <begin position="86"/>
        <end position="108"/>
    </location>
</feature>
<dbReference type="InterPro" id="IPR037682">
    <property type="entry name" value="TonB_C"/>
</dbReference>
<feature type="domain" description="TonB C-terminal" evidence="12">
    <location>
        <begin position="132"/>
        <end position="224"/>
    </location>
</feature>